<protein>
    <submittedName>
        <fullName evidence="1">Uncharacterized protein</fullName>
    </submittedName>
</protein>
<dbReference type="EMBL" id="KC513604">
    <property type="protein sequence ID" value="AGE95004.1"/>
    <property type="molecule type" value="Genomic_DNA"/>
</dbReference>
<sequence length="118" mass="13319">MDREALQHRVLITVSRSSLFRVVEGILEEGKVSSMASSITEYLLNSRYSRERALEHISVYLESELEKSGIDLDDGVDGISLAILFVYEELLENKSEFFSKIQEKSGHALHPPSSDSEE</sequence>
<proteinExistence type="predicted"/>
<accession>M1JHZ6</accession>
<name>M1JHZ6_ENCCN</name>
<dbReference type="AlphaFoldDB" id="M1JHZ6"/>
<dbReference type="VEuPathDB" id="MicrosporidiaDB:AEWD_111480"/>
<dbReference type="VEuPathDB" id="MicrosporidiaDB:AEWR_111480"/>
<organism evidence="1">
    <name type="scientific">Encephalitozoon cuniculi</name>
    <name type="common">Microsporidian parasite</name>
    <dbReference type="NCBI Taxonomy" id="6035"/>
    <lineage>
        <taxon>Eukaryota</taxon>
        <taxon>Fungi</taxon>
        <taxon>Fungi incertae sedis</taxon>
        <taxon>Microsporidia</taxon>
        <taxon>Unikaryonidae</taxon>
        <taxon>Encephalitozoon</taxon>
    </lineage>
</organism>
<gene>
    <name evidence="1" type="ORF">ECU11_1480</name>
</gene>
<dbReference type="VEuPathDB" id="MicrosporidiaDB:ECU11_1480"/>
<evidence type="ECO:0000313" key="1">
    <source>
        <dbReference type="EMBL" id="AGE95004.1"/>
    </source>
</evidence>
<dbReference type="VEuPathDB" id="MicrosporidiaDB:AEWQ_111480"/>
<dbReference type="VEuPathDB" id="MicrosporidiaDB:M970_111480"/>
<reference evidence="1" key="1">
    <citation type="journal article" date="2013" name="Eukaryot. Cell">
        <title>Extremely Reduced Levels of Heterozygosity in the Vertebrate Pathogen Encephalitozoon cuniculi.</title>
        <authorList>
            <person name="Selman M."/>
            <person name="Sak B."/>
            <person name="Kvac M."/>
            <person name="Farinelli L."/>
            <person name="Weiss L.M."/>
            <person name="Corradi N."/>
        </authorList>
    </citation>
    <scope>NUCLEOTIDE SEQUENCE</scope>
</reference>